<keyword evidence="4 5" id="KW-0472">Membrane</keyword>
<accession>A0A3L7AG44</accession>
<sequence>MFPRRLAAVAASVARVVLGILWLGEGITKYRAGFGQADILLVVGSTSKNPRVPEFYKFFTEHILGPGSGFFGILMPALELSLGILLILGVLPRWIAMAGSALLVSYWLADQLIAQYPIMILLAIPVIAWPLAAGTLSLPALWRRWRKSRN</sequence>
<proteinExistence type="predicted"/>
<dbReference type="Proteomes" id="UP000269438">
    <property type="component" value="Unassembled WGS sequence"/>
</dbReference>
<comment type="subcellular location">
    <subcellularLocation>
        <location evidence="1">Membrane</location>
        <topology evidence="1">Multi-pass membrane protein</topology>
    </subcellularLocation>
</comment>
<evidence type="ECO:0000256" key="5">
    <source>
        <dbReference type="SAM" id="Phobius"/>
    </source>
</evidence>
<comment type="caution">
    <text evidence="6">The sequence shown here is derived from an EMBL/GenBank/DDBJ whole genome shotgun (WGS) entry which is preliminary data.</text>
</comment>
<feature type="transmembrane region" description="Helical" evidence="5">
    <location>
        <begin position="6"/>
        <end position="24"/>
    </location>
</feature>
<evidence type="ECO:0000256" key="1">
    <source>
        <dbReference type="ARBA" id="ARBA00004141"/>
    </source>
</evidence>
<dbReference type="GO" id="GO:0016020">
    <property type="term" value="C:membrane"/>
    <property type="evidence" value="ECO:0007669"/>
    <property type="project" value="UniProtKB-SubCell"/>
</dbReference>
<reference evidence="6 7" key="1">
    <citation type="submission" date="2018-10" db="EMBL/GenBank/DDBJ databases">
        <authorList>
            <person name="Li J."/>
        </authorList>
    </citation>
    <scope>NUCLEOTIDE SEQUENCE [LARGE SCALE GENOMIC DNA]</scope>
    <source>
        <strain evidence="6 7">JCM 11654</strain>
    </source>
</reference>
<dbReference type="OrthoDB" id="4981738at2"/>
<evidence type="ECO:0000313" key="6">
    <source>
        <dbReference type="EMBL" id="RLP79436.1"/>
    </source>
</evidence>
<dbReference type="EMBL" id="RCUY01000015">
    <property type="protein sequence ID" value="RLP79436.1"/>
    <property type="molecule type" value="Genomic_DNA"/>
</dbReference>
<dbReference type="InterPro" id="IPR032808">
    <property type="entry name" value="DoxX"/>
</dbReference>
<evidence type="ECO:0000256" key="3">
    <source>
        <dbReference type="ARBA" id="ARBA00022989"/>
    </source>
</evidence>
<dbReference type="Pfam" id="PF07681">
    <property type="entry name" value="DoxX"/>
    <property type="match status" value="1"/>
</dbReference>
<organism evidence="6 7">
    <name type="scientific">Mycetocola lacteus</name>
    <dbReference type="NCBI Taxonomy" id="76637"/>
    <lineage>
        <taxon>Bacteria</taxon>
        <taxon>Bacillati</taxon>
        <taxon>Actinomycetota</taxon>
        <taxon>Actinomycetes</taxon>
        <taxon>Micrococcales</taxon>
        <taxon>Microbacteriaceae</taxon>
        <taxon>Mycetocola</taxon>
    </lineage>
</organism>
<protein>
    <submittedName>
        <fullName evidence="6">DoxX family membrane protein</fullName>
    </submittedName>
</protein>
<evidence type="ECO:0000313" key="7">
    <source>
        <dbReference type="Proteomes" id="UP000269438"/>
    </source>
</evidence>
<evidence type="ECO:0000256" key="4">
    <source>
        <dbReference type="ARBA" id="ARBA00023136"/>
    </source>
</evidence>
<name>A0A3L7AG44_9MICO</name>
<gene>
    <name evidence="6" type="ORF">D9V34_15830</name>
</gene>
<keyword evidence="3 5" id="KW-1133">Transmembrane helix</keyword>
<keyword evidence="7" id="KW-1185">Reference proteome</keyword>
<feature type="transmembrane region" description="Helical" evidence="5">
    <location>
        <begin position="82"/>
        <end position="108"/>
    </location>
</feature>
<keyword evidence="2 5" id="KW-0812">Transmembrane</keyword>
<dbReference type="AlphaFoldDB" id="A0A3L7AG44"/>
<evidence type="ECO:0000256" key="2">
    <source>
        <dbReference type="ARBA" id="ARBA00022692"/>
    </source>
</evidence>
<feature type="transmembrane region" description="Helical" evidence="5">
    <location>
        <begin position="114"/>
        <end position="142"/>
    </location>
</feature>